<sequence>MGFLSTAQEASSAELSSIGISKNMCENSNNRQIGKDKHQINETNSNGFIVTGNKPIKSAAPTLPMLSPHSPIHPNFHPTNQNNKLSGRYINNKVPPPPQPPHKDVKEVYQKNAAAVCSCDKVNASNGSDSKKTNSTNKSISKTHHPSKHDTELYSIPSNRTRNNLYEVANGSEDTTTSNIHQKNHFQQAIIVSDEHENNTSVNLGMPISGQCSRDLDNHINRQQTFTISKSEQTSPNNLDVNKTNFSYDKTNRSTGCLAYPTDPWIKKKETRLGSIAKLEKNISLPCSIDPWVKRQSSEGPLETSQAQRKSRFQQIKSISSRKIELYSVSYDKSYFLEPQHKQAGGELSTMLSAPSSPQYLNAPDNIFMATNLISKQDSQVKSASFSPGRRKEFQNPFTEPKHEAPPGINPIKSNVYHDNPTSNRLLKKETSNRNLLTVFHPSLSQARHSFSSLSTQSTDELQLNIRRLSDQMRQEPLEKIAPLSASHCNVNKNSKHNCEDDQGDNSNKAALGQSFTEDFLTIKQIAKDSASNSKTPFTINLKPDPLLETTC</sequence>
<dbReference type="FunCoup" id="B4NJV1">
    <property type="interactions" value="7"/>
</dbReference>
<feature type="compositionally biased region" description="Basic and acidic residues" evidence="1">
    <location>
        <begin position="390"/>
        <end position="405"/>
    </location>
</feature>
<reference evidence="2 3" key="1">
    <citation type="journal article" date="2007" name="Nature">
        <title>Evolution of genes and genomes on the Drosophila phylogeny.</title>
        <authorList>
            <consortium name="Drosophila 12 Genomes Consortium"/>
            <person name="Clark A.G."/>
            <person name="Eisen M.B."/>
            <person name="Smith D.R."/>
            <person name="Bergman C.M."/>
            <person name="Oliver B."/>
            <person name="Markow T.A."/>
            <person name="Kaufman T.C."/>
            <person name="Kellis M."/>
            <person name="Gelbart W."/>
            <person name="Iyer V.N."/>
            <person name="Pollard D.A."/>
            <person name="Sackton T.B."/>
            <person name="Larracuente A.M."/>
            <person name="Singh N.D."/>
            <person name="Abad J.P."/>
            <person name="Abt D.N."/>
            <person name="Adryan B."/>
            <person name="Aguade M."/>
            <person name="Akashi H."/>
            <person name="Anderson W.W."/>
            <person name="Aquadro C.F."/>
            <person name="Ardell D.H."/>
            <person name="Arguello R."/>
            <person name="Artieri C.G."/>
            <person name="Barbash D.A."/>
            <person name="Barker D."/>
            <person name="Barsanti P."/>
            <person name="Batterham P."/>
            <person name="Batzoglou S."/>
            <person name="Begun D."/>
            <person name="Bhutkar A."/>
            <person name="Blanco E."/>
            <person name="Bosak S.A."/>
            <person name="Bradley R.K."/>
            <person name="Brand A.D."/>
            <person name="Brent M.R."/>
            <person name="Brooks A.N."/>
            <person name="Brown R.H."/>
            <person name="Butlin R.K."/>
            <person name="Caggese C."/>
            <person name="Calvi B.R."/>
            <person name="Bernardo de Carvalho A."/>
            <person name="Caspi A."/>
            <person name="Castrezana S."/>
            <person name="Celniker S.E."/>
            <person name="Chang J.L."/>
            <person name="Chapple C."/>
            <person name="Chatterji S."/>
            <person name="Chinwalla A."/>
            <person name="Civetta A."/>
            <person name="Clifton S.W."/>
            <person name="Comeron J.M."/>
            <person name="Costello J.C."/>
            <person name="Coyne J.A."/>
            <person name="Daub J."/>
            <person name="David R.G."/>
            <person name="Delcher A.L."/>
            <person name="Delehaunty K."/>
            <person name="Do C.B."/>
            <person name="Ebling H."/>
            <person name="Edwards K."/>
            <person name="Eickbush T."/>
            <person name="Evans J.D."/>
            <person name="Filipski A."/>
            <person name="Findeiss S."/>
            <person name="Freyhult E."/>
            <person name="Fulton L."/>
            <person name="Fulton R."/>
            <person name="Garcia A.C."/>
            <person name="Gardiner A."/>
            <person name="Garfield D.A."/>
            <person name="Garvin B.E."/>
            <person name="Gibson G."/>
            <person name="Gilbert D."/>
            <person name="Gnerre S."/>
            <person name="Godfrey J."/>
            <person name="Good R."/>
            <person name="Gotea V."/>
            <person name="Gravely B."/>
            <person name="Greenberg A.J."/>
            <person name="Griffiths-Jones S."/>
            <person name="Gross S."/>
            <person name="Guigo R."/>
            <person name="Gustafson E.A."/>
            <person name="Haerty W."/>
            <person name="Hahn M.W."/>
            <person name="Halligan D.L."/>
            <person name="Halpern A.L."/>
            <person name="Halter G.M."/>
            <person name="Han M.V."/>
            <person name="Heger A."/>
            <person name="Hillier L."/>
            <person name="Hinrichs A.S."/>
            <person name="Holmes I."/>
            <person name="Hoskins R.A."/>
            <person name="Hubisz M.J."/>
            <person name="Hultmark D."/>
            <person name="Huntley M.A."/>
            <person name="Jaffe D.B."/>
            <person name="Jagadeeshan S."/>
            <person name="Jeck W.R."/>
            <person name="Johnson J."/>
            <person name="Jones C.D."/>
            <person name="Jordan W.C."/>
            <person name="Karpen G.H."/>
            <person name="Kataoka E."/>
            <person name="Keightley P.D."/>
            <person name="Kheradpour P."/>
            <person name="Kirkness E.F."/>
            <person name="Koerich L.B."/>
            <person name="Kristiansen K."/>
            <person name="Kudrna D."/>
            <person name="Kulathinal R.J."/>
            <person name="Kumar S."/>
            <person name="Kwok R."/>
            <person name="Lander E."/>
            <person name="Langley C.H."/>
            <person name="Lapoint R."/>
            <person name="Lazzaro B.P."/>
            <person name="Lee S.J."/>
            <person name="Levesque L."/>
            <person name="Li R."/>
            <person name="Lin C.F."/>
            <person name="Lin M.F."/>
            <person name="Lindblad-Toh K."/>
            <person name="Llopart A."/>
            <person name="Long M."/>
            <person name="Low L."/>
            <person name="Lozovsky E."/>
            <person name="Lu J."/>
            <person name="Luo M."/>
            <person name="Machado C.A."/>
            <person name="Makalowski W."/>
            <person name="Marzo M."/>
            <person name="Matsuda M."/>
            <person name="Matzkin L."/>
            <person name="McAllister B."/>
            <person name="McBride C.S."/>
            <person name="McKernan B."/>
            <person name="McKernan K."/>
            <person name="Mendez-Lago M."/>
            <person name="Minx P."/>
            <person name="Mollenhauer M.U."/>
            <person name="Montooth K."/>
            <person name="Mount S.M."/>
            <person name="Mu X."/>
            <person name="Myers E."/>
            <person name="Negre B."/>
            <person name="Newfeld S."/>
            <person name="Nielsen R."/>
            <person name="Noor M.A."/>
            <person name="O'Grady P."/>
            <person name="Pachter L."/>
            <person name="Papaceit M."/>
            <person name="Parisi M.J."/>
            <person name="Parisi M."/>
            <person name="Parts L."/>
            <person name="Pedersen J.S."/>
            <person name="Pesole G."/>
            <person name="Phillippy A.M."/>
            <person name="Ponting C.P."/>
            <person name="Pop M."/>
            <person name="Porcelli D."/>
            <person name="Powell J.R."/>
            <person name="Prohaska S."/>
            <person name="Pruitt K."/>
            <person name="Puig M."/>
            <person name="Quesneville H."/>
            <person name="Ram K.R."/>
            <person name="Rand D."/>
            <person name="Rasmussen M.D."/>
            <person name="Reed L.K."/>
            <person name="Reenan R."/>
            <person name="Reily A."/>
            <person name="Remington K.A."/>
            <person name="Rieger T.T."/>
            <person name="Ritchie M.G."/>
            <person name="Robin C."/>
            <person name="Rogers Y.H."/>
            <person name="Rohde C."/>
            <person name="Rozas J."/>
            <person name="Rubenfield M.J."/>
            <person name="Ruiz A."/>
            <person name="Russo S."/>
            <person name="Salzberg S.L."/>
            <person name="Sanchez-Gracia A."/>
            <person name="Saranga D.J."/>
            <person name="Sato H."/>
            <person name="Schaeffer S.W."/>
            <person name="Schatz M.C."/>
            <person name="Schlenke T."/>
            <person name="Schwartz R."/>
            <person name="Segarra C."/>
            <person name="Singh R.S."/>
            <person name="Sirot L."/>
            <person name="Sirota M."/>
            <person name="Sisneros N.B."/>
            <person name="Smith C.D."/>
            <person name="Smith T.F."/>
            <person name="Spieth J."/>
            <person name="Stage D.E."/>
            <person name="Stark A."/>
            <person name="Stephan W."/>
            <person name="Strausberg R.L."/>
            <person name="Strempel S."/>
            <person name="Sturgill D."/>
            <person name="Sutton G."/>
            <person name="Sutton G.G."/>
            <person name="Tao W."/>
            <person name="Teichmann S."/>
            <person name="Tobari Y.N."/>
            <person name="Tomimura Y."/>
            <person name="Tsolas J.M."/>
            <person name="Valente V.L."/>
            <person name="Venter E."/>
            <person name="Venter J.C."/>
            <person name="Vicario S."/>
            <person name="Vieira F.G."/>
            <person name="Vilella A.J."/>
            <person name="Villasante A."/>
            <person name="Walenz B."/>
            <person name="Wang J."/>
            <person name="Wasserman M."/>
            <person name="Watts T."/>
            <person name="Wilson D."/>
            <person name="Wilson R.K."/>
            <person name="Wing R.A."/>
            <person name="Wolfner M.F."/>
            <person name="Wong A."/>
            <person name="Wong G.K."/>
            <person name="Wu C.I."/>
            <person name="Wu G."/>
            <person name="Yamamoto D."/>
            <person name="Yang H.P."/>
            <person name="Yang S.P."/>
            <person name="Yorke J.A."/>
            <person name="Yoshida K."/>
            <person name="Zdobnov E."/>
            <person name="Zhang P."/>
            <person name="Zhang Y."/>
            <person name="Zimin A.V."/>
            <person name="Baldwin J."/>
            <person name="Abdouelleil A."/>
            <person name="Abdulkadir J."/>
            <person name="Abebe A."/>
            <person name="Abera B."/>
            <person name="Abreu J."/>
            <person name="Acer S.C."/>
            <person name="Aftuck L."/>
            <person name="Alexander A."/>
            <person name="An P."/>
            <person name="Anderson E."/>
            <person name="Anderson S."/>
            <person name="Arachi H."/>
            <person name="Azer M."/>
            <person name="Bachantsang P."/>
            <person name="Barry A."/>
            <person name="Bayul T."/>
            <person name="Berlin A."/>
            <person name="Bessette D."/>
            <person name="Bloom T."/>
            <person name="Blye J."/>
            <person name="Boguslavskiy L."/>
            <person name="Bonnet C."/>
            <person name="Boukhgalter B."/>
            <person name="Bourzgui I."/>
            <person name="Brown A."/>
            <person name="Cahill P."/>
            <person name="Channer S."/>
            <person name="Cheshatsang Y."/>
            <person name="Chuda L."/>
            <person name="Citroen M."/>
            <person name="Collymore A."/>
            <person name="Cooke P."/>
            <person name="Costello M."/>
            <person name="D'Aco K."/>
            <person name="Daza R."/>
            <person name="De Haan G."/>
            <person name="DeGray S."/>
            <person name="DeMaso C."/>
            <person name="Dhargay N."/>
            <person name="Dooley K."/>
            <person name="Dooley E."/>
            <person name="Doricent M."/>
            <person name="Dorje P."/>
            <person name="Dorjee K."/>
            <person name="Dupes A."/>
            <person name="Elong R."/>
            <person name="Falk J."/>
            <person name="Farina A."/>
            <person name="Faro S."/>
            <person name="Ferguson D."/>
            <person name="Fisher S."/>
            <person name="Foley C.D."/>
            <person name="Franke A."/>
            <person name="Friedrich D."/>
            <person name="Gadbois L."/>
            <person name="Gearin G."/>
            <person name="Gearin C.R."/>
            <person name="Giannoukos G."/>
            <person name="Goode T."/>
            <person name="Graham J."/>
            <person name="Grandbois E."/>
            <person name="Grewal S."/>
            <person name="Gyaltsen K."/>
            <person name="Hafez N."/>
            <person name="Hagos B."/>
            <person name="Hall J."/>
            <person name="Henson C."/>
            <person name="Hollinger A."/>
            <person name="Honan T."/>
            <person name="Huard M.D."/>
            <person name="Hughes L."/>
            <person name="Hurhula B."/>
            <person name="Husby M.E."/>
            <person name="Kamat A."/>
            <person name="Kanga B."/>
            <person name="Kashin S."/>
            <person name="Khazanovich D."/>
            <person name="Kisner P."/>
            <person name="Lance K."/>
            <person name="Lara M."/>
            <person name="Lee W."/>
            <person name="Lennon N."/>
            <person name="Letendre F."/>
            <person name="LeVine R."/>
            <person name="Lipovsky A."/>
            <person name="Liu X."/>
            <person name="Liu J."/>
            <person name="Liu S."/>
            <person name="Lokyitsang T."/>
            <person name="Lokyitsang Y."/>
            <person name="Lubonja R."/>
            <person name="Lui A."/>
            <person name="MacDonald P."/>
            <person name="Magnisalis V."/>
            <person name="Maru K."/>
            <person name="Matthews C."/>
            <person name="McCusker W."/>
            <person name="McDonough S."/>
            <person name="Mehta T."/>
            <person name="Meldrim J."/>
            <person name="Meneus L."/>
            <person name="Mihai O."/>
            <person name="Mihalev A."/>
            <person name="Mihova T."/>
            <person name="Mittelman R."/>
            <person name="Mlenga V."/>
            <person name="Montmayeur A."/>
            <person name="Mulrain L."/>
            <person name="Navidi A."/>
            <person name="Naylor J."/>
            <person name="Negash T."/>
            <person name="Nguyen T."/>
            <person name="Nguyen N."/>
            <person name="Nicol R."/>
            <person name="Norbu C."/>
            <person name="Norbu N."/>
            <person name="Novod N."/>
            <person name="O'Neill B."/>
            <person name="Osman S."/>
            <person name="Markiewicz E."/>
            <person name="Oyono O.L."/>
            <person name="Patti C."/>
            <person name="Phunkhang P."/>
            <person name="Pierre F."/>
            <person name="Priest M."/>
            <person name="Raghuraman S."/>
            <person name="Rege F."/>
            <person name="Reyes R."/>
            <person name="Rise C."/>
            <person name="Rogov P."/>
            <person name="Ross K."/>
            <person name="Ryan E."/>
            <person name="Settipalli S."/>
            <person name="Shea T."/>
            <person name="Sherpa N."/>
            <person name="Shi L."/>
            <person name="Shih D."/>
            <person name="Sparrow T."/>
            <person name="Spaulding J."/>
            <person name="Stalker J."/>
            <person name="Stange-Thomann N."/>
            <person name="Stavropoulos S."/>
            <person name="Stone C."/>
            <person name="Strader C."/>
            <person name="Tesfaye S."/>
            <person name="Thomson T."/>
            <person name="Thoulutsang Y."/>
            <person name="Thoulutsang D."/>
            <person name="Topham K."/>
            <person name="Topping I."/>
            <person name="Tsamla T."/>
            <person name="Vassiliev H."/>
            <person name="Vo A."/>
            <person name="Wangchuk T."/>
            <person name="Wangdi T."/>
            <person name="Weiand M."/>
            <person name="Wilkinson J."/>
            <person name="Wilson A."/>
            <person name="Yadav S."/>
            <person name="Young G."/>
            <person name="Yu Q."/>
            <person name="Zembek L."/>
            <person name="Zhong D."/>
            <person name="Zimmer A."/>
            <person name="Zwirko Z."/>
            <person name="Jaffe D.B."/>
            <person name="Alvarez P."/>
            <person name="Brockman W."/>
            <person name="Butler J."/>
            <person name="Chin C."/>
            <person name="Gnerre S."/>
            <person name="Grabherr M."/>
            <person name="Kleber M."/>
            <person name="Mauceli E."/>
            <person name="MacCallum I."/>
        </authorList>
    </citation>
    <scope>NUCLEOTIDE SEQUENCE [LARGE SCALE GENOMIC DNA]</scope>
    <source>
        <strain evidence="3">Tucson 14030-0811.24</strain>
    </source>
</reference>
<proteinExistence type="predicted"/>
<dbReference type="InParanoid" id="B4NJV1"/>
<protein>
    <submittedName>
        <fullName evidence="2">Uncharacterized protein</fullName>
    </submittedName>
</protein>
<accession>B4NJV1</accession>
<feature type="region of interest" description="Disordered" evidence="1">
    <location>
        <begin position="121"/>
        <end position="162"/>
    </location>
</feature>
<dbReference type="Proteomes" id="UP000007798">
    <property type="component" value="Unassembled WGS sequence"/>
</dbReference>
<dbReference type="HOGENOM" id="CLU_513167_0_0_1"/>
<dbReference type="AlphaFoldDB" id="B4NJV1"/>
<dbReference type="eggNOG" id="ENOG502T8EP">
    <property type="taxonomic scope" value="Eukaryota"/>
</dbReference>
<feature type="compositionally biased region" description="Low complexity" evidence="1">
    <location>
        <begin position="125"/>
        <end position="140"/>
    </location>
</feature>
<gene>
    <name evidence="2" type="primary">Dwil\GK18948</name>
    <name evidence="2" type="ORF">Dwil_GK18948</name>
</gene>
<organism evidence="2 3">
    <name type="scientific">Drosophila willistoni</name>
    <name type="common">Fruit fly</name>
    <dbReference type="NCBI Taxonomy" id="7260"/>
    <lineage>
        <taxon>Eukaryota</taxon>
        <taxon>Metazoa</taxon>
        <taxon>Ecdysozoa</taxon>
        <taxon>Arthropoda</taxon>
        <taxon>Hexapoda</taxon>
        <taxon>Insecta</taxon>
        <taxon>Pterygota</taxon>
        <taxon>Neoptera</taxon>
        <taxon>Endopterygota</taxon>
        <taxon>Diptera</taxon>
        <taxon>Brachycera</taxon>
        <taxon>Muscomorpha</taxon>
        <taxon>Ephydroidea</taxon>
        <taxon>Drosophilidae</taxon>
        <taxon>Drosophila</taxon>
        <taxon>Sophophora</taxon>
    </lineage>
</organism>
<dbReference type="OrthoDB" id="446723at2759"/>
<dbReference type="EMBL" id="CH964272">
    <property type="protein sequence ID" value="EDW83953.2"/>
    <property type="molecule type" value="Genomic_DNA"/>
</dbReference>
<name>B4NJV1_DROWI</name>
<evidence type="ECO:0000256" key="1">
    <source>
        <dbReference type="SAM" id="MobiDB-lite"/>
    </source>
</evidence>
<feature type="region of interest" description="Disordered" evidence="1">
    <location>
        <begin position="383"/>
        <end position="414"/>
    </location>
</feature>
<keyword evidence="3" id="KW-1185">Reference proteome</keyword>
<evidence type="ECO:0000313" key="2">
    <source>
        <dbReference type="EMBL" id="EDW83953.2"/>
    </source>
</evidence>
<evidence type="ECO:0000313" key="3">
    <source>
        <dbReference type="Proteomes" id="UP000007798"/>
    </source>
</evidence>